<protein>
    <submittedName>
        <fullName evidence="2">Uncharacterized protein</fullName>
    </submittedName>
</protein>
<evidence type="ECO:0000313" key="3">
    <source>
        <dbReference type="Proteomes" id="UP000288805"/>
    </source>
</evidence>
<reference evidence="2 3" key="1">
    <citation type="journal article" date="2018" name="PLoS Genet.">
        <title>Population sequencing reveals clonal diversity and ancestral inbreeding in the grapevine cultivar Chardonnay.</title>
        <authorList>
            <person name="Roach M.J."/>
            <person name="Johnson D.L."/>
            <person name="Bohlmann J."/>
            <person name="van Vuuren H.J."/>
            <person name="Jones S.J."/>
            <person name="Pretorius I.S."/>
            <person name="Schmidt S.A."/>
            <person name="Borneman A.R."/>
        </authorList>
    </citation>
    <scope>NUCLEOTIDE SEQUENCE [LARGE SCALE GENOMIC DNA]</scope>
    <source>
        <strain evidence="3">cv. Chardonnay</strain>
        <tissue evidence="2">Leaf</tissue>
    </source>
</reference>
<dbReference type="Proteomes" id="UP000288805">
    <property type="component" value="Unassembled WGS sequence"/>
</dbReference>
<comment type="caution">
    <text evidence="2">The sequence shown here is derived from an EMBL/GenBank/DDBJ whole genome shotgun (WGS) entry which is preliminary data.</text>
</comment>
<accession>A0A438BYX4</accession>
<gene>
    <name evidence="2" type="ORF">CK203_074301</name>
</gene>
<proteinExistence type="predicted"/>
<sequence>MRKYCGEDIVRPGATRFATNHIALESLLKKRVDLKKLFMSDEWALHKLSRTNIGRDIEKLMFDHPYWDRVKHVVSYFEPLYVVLRIMDSKVVPIMWFVYELMQVMKEKINRQQVGDWIFKILKDRWEKTLKQPLHAVVAKRGFDDQAAIASRSTMVPDDEVGNPDPRIAAYAREFGIDVERVLSEEVHSESFSKDTEDSFQGALNSHKEVDSTSIGQSSRPSTTGTSASSYDGSRGGTNDGSDHGERDIGEHQQSQYPMSQFTCENDFMHYTQNEDHGSRRAGLGTQFSDSLNEANVYPPYVMGYGQPSSLTDEEYSMPSYPSAAQMSYQVPYQMQGGFDMNTWVNLEYPIHVEAVGRTQEIYAWHVKIFN</sequence>
<organism evidence="2 3">
    <name type="scientific">Vitis vinifera</name>
    <name type="common">Grape</name>
    <dbReference type="NCBI Taxonomy" id="29760"/>
    <lineage>
        <taxon>Eukaryota</taxon>
        <taxon>Viridiplantae</taxon>
        <taxon>Streptophyta</taxon>
        <taxon>Embryophyta</taxon>
        <taxon>Tracheophyta</taxon>
        <taxon>Spermatophyta</taxon>
        <taxon>Magnoliopsida</taxon>
        <taxon>eudicotyledons</taxon>
        <taxon>Gunneridae</taxon>
        <taxon>Pentapetalae</taxon>
        <taxon>rosids</taxon>
        <taxon>Vitales</taxon>
        <taxon>Vitaceae</taxon>
        <taxon>Viteae</taxon>
        <taxon>Vitis</taxon>
    </lineage>
</organism>
<dbReference type="EMBL" id="QGNW01002590">
    <property type="protein sequence ID" value="RVW16215.1"/>
    <property type="molecule type" value="Genomic_DNA"/>
</dbReference>
<evidence type="ECO:0000313" key="2">
    <source>
        <dbReference type="EMBL" id="RVW16215.1"/>
    </source>
</evidence>
<dbReference type="InterPro" id="IPR012337">
    <property type="entry name" value="RNaseH-like_sf"/>
</dbReference>
<feature type="region of interest" description="Disordered" evidence="1">
    <location>
        <begin position="189"/>
        <end position="249"/>
    </location>
</feature>
<dbReference type="SUPFAM" id="SSF53098">
    <property type="entry name" value="Ribonuclease H-like"/>
    <property type="match status" value="1"/>
</dbReference>
<evidence type="ECO:0000256" key="1">
    <source>
        <dbReference type="SAM" id="MobiDB-lite"/>
    </source>
</evidence>
<dbReference type="AlphaFoldDB" id="A0A438BYX4"/>
<feature type="compositionally biased region" description="Polar residues" evidence="1">
    <location>
        <begin position="212"/>
        <end position="232"/>
    </location>
</feature>
<name>A0A438BYX4_VITVI</name>